<keyword evidence="5" id="KW-1185">Reference proteome</keyword>
<dbReference type="NCBIfam" id="TIGR01891">
    <property type="entry name" value="amidohydrolases"/>
    <property type="match status" value="1"/>
</dbReference>
<comment type="caution">
    <text evidence="4">The sequence shown here is derived from an EMBL/GenBank/DDBJ whole genome shotgun (WGS) entry which is preliminary data.</text>
</comment>
<evidence type="ECO:0000259" key="3">
    <source>
        <dbReference type="Pfam" id="PF07687"/>
    </source>
</evidence>
<dbReference type="CDD" id="cd05672">
    <property type="entry name" value="M20_ACY1L2-like"/>
    <property type="match status" value="1"/>
</dbReference>
<dbReference type="EMBL" id="MCGR01000093">
    <property type="protein sequence ID" value="ORY54994.1"/>
    <property type="molecule type" value="Genomic_DNA"/>
</dbReference>
<dbReference type="PANTHER" id="PTHR30575">
    <property type="entry name" value="PEPTIDASE M20"/>
    <property type="match status" value="1"/>
</dbReference>
<dbReference type="PANTHER" id="PTHR30575:SF0">
    <property type="entry name" value="XAA-ARG DIPEPTIDASE"/>
    <property type="match status" value="1"/>
</dbReference>
<dbReference type="FunFam" id="3.30.70.360:FF:000004">
    <property type="entry name" value="Peptidase M20 domain-containing protein 2"/>
    <property type="match status" value="1"/>
</dbReference>
<dbReference type="InParanoid" id="A0A1Y2D754"/>
<comment type="similarity">
    <text evidence="1 2">Belongs to the peptidase M20A family.</text>
</comment>
<reference evidence="4 5" key="1">
    <citation type="submission" date="2016-07" db="EMBL/GenBank/DDBJ databases">
        <title>Pervasive Adenine N6-methylation of Active Genes in Fungi.</title>
        <authorList>
            <consortium name="DOE Joint Genome Institute"/>
            <person name="Mondo S.J."/>
            <person name="Dannebaum R.O."/>
            <person name="Kuo R.C."/>
            <person name="Labutti K."/>
            <person name="Haridas S."/>
            <person name="Kuo A."/>
            <person name="Salamov A."/>
            <person name="Ahrendt S.R."/>
            <person name="Lipzen A."/>
            <person name="Sullivan W."/>
            <person name="Andreopoulos W.B."/>
            <person name="Clum A."/>
            <person name="Lindquist E."/>
            <person name="Daum C."/>
            <person name="Ramamoorthy G.K."/>
            <person name="Gryganskyi A."/>
            <person name="Culley D."/>
            <person name="Magnuson J.K."/>
            <person name="James T.Y."/>
            <person name="O'Malley M.A."/>
            <person name="Stajich J.E."/>
            <person name="Spatafora J.W."/>
            <person name="Visel A."/>
            <person name="Grigoriev I.V."/>
        </authorList>
    </citation>
    <scope>NUCLEOTIDE SEQUENCE [LARGE SCALE GENOMIC DNA]</scope>
    <source>
        <strain evidence="4 5">62-1032</strain>
    </source>
</reference>
<accession>A0A1Y2D754</accession>
<dbReference type="Pfam" id="PF07687">
    <property type="entry name" value="M20_dimer"/>
    <property type="match status" value="1"/>
</dbReference>
<dbReference type="Gene3D" id="3.40.630.10">
    <property type="entry name" value="Zn peptidases"/>
    <property type="match status" value="1"/>
</dbReference>
<dbReference type="InterPro" id="IPR036264">
    <property type="entry name" value="Bact_exopeptidase_dim_dom"/>
</dbReference>
<dbReference type="InterPro" id="IPR011650">
    <property type="entry name" value="Peptidase_M20_dimer"/>
</dbReference>
<evidence type="ECO:0000256" key="2">
    <source>
        <dbReference type="PIRNR" id="PIRNR037226"/>
    </source>
</evidence>
<dbReference type="InterPro" id="IPR052030">
    <property type="entry name" value="Peptidase_M20/M20A_hydrolases"/>
</dbReference>
<dbReference type="Gene3D" id="3.30.70.360">
    <property type="match status" value="1"/>
</dbReference>
<dbReference type="SUPFAM" id="SSF53187">
    <property type="entry name" value="Zn-dependent exopeptidases"/>
    <property type="match status" value="1"/>
</dbReference>
<dbReference type="InterPro" id="IPR017439">
    <property type="entry name" value="Amidohydrolase"/>
</dbReference>
<dbReference type="OrthoDB" id="6119954at2759"/>
<dbReference type="PIRSF" id="PIRSF037226">
    <property type="entry name" value="Amidohydrolase_ACY1L2_prd"/>
    <property type="match status" value="1"/>
</dbReference>
<dbReference type="InterPro" id="IPR002933">
    <property type="entry name" value="Peptidase_M20"/>
</dbReference>
<dbReference type="Pfam" id="PF01546">
    <property type="entry name" value="Peptidase_M20"/>
    <property type="match status" value="1"/>
</dbReference>
<sequence>MTYDSDALNASIKAAIAEANDDLRALSMSIHGKPELAWEEHHAHDVLTAYMEKQEGFVVERKICQLDTAWRASFGSEGPLIGFCSEMDALPGIGHACGHNLIAIAGCAAAIGVARALREHKLPGRVVLLGTPAEESGGGKCLMLERGAFDGMDACLMVHPGPRGNGAAAMTSTCRTGVTVAYSGRSAHAGGAPEKGINALDAAVQGYVNVSTLRQQLPTTTRVHGIIAGGEHWAPNAIPASSKLLYGIRAPSAKDLAPLVPRVLACFASGALATGCTYTTEGQHLYLELQQNSGLSGVFKSFSEGEWGDEGYEVPAGMTTTASTDFGNVSYHVPALHPMFLLPSASPEDFPHSSSFADAASTPSAHQAALRAAEGIAVAGLRVVVDESFRNQIRKEWEADMAASGAEEAIKQIREALPATGEPVKGGFCSCDH</sequence>
<dbReference type="SUPFAM" id="SSF55031">
    <property type="entry name" value="Bacterial exopeptidase dimerisation domain"/>
    <property type="match status" value="1"/>
</dbReference>
<dbReference type="GO" id="GO:0016805">
    <property type="term" value="F:dipeptidase activity"/>
    <property type="evidence" value="ECO:0007669"/>
    <property type="project" value="InterPro"/>
</dbReference>
<gene>
    <name evidence="4" type="ORF">BCR35DRAFT_310172</name>
</gene>
<evidence type="ECO:0000256" key="1">
    <source>
        <dbReference type="ARBA" id="ARBA00006247"/>
    </source>
</evidence>
<proteinExistence type="inferred from homology"/>
<evidence type="ECO:0000313" key="5">
    <source>
        <dbReference type="Proteomes" id="UP000193467"/>
    </source>
</evidence>
<dbReference type="InterPro" id="IPR017144">
    <property type="entry name" value="Xaa-Arg_dipeptidase"/>
</dbReference>
<feature type="domain" description="Peptidase M20 dimerisation" evidence="3">
    <location>
        <begin position="177"/>
        <end position="260"/>
    </location>
</feature>
<name>A0A1Y2D754_9BASI</name>
<evidence type="ECO:0000313" key="4">
    <source>
        <dbReference type="EMBL" id="ORY54994.1"/>
    </source>
</evidence>
<organism evidence="4 5">
    <name type="scientific">Leucosporidium creatinivorum</name>
    <dbReference type="NCBI Taxonomy" id="106004"/>
    <lineage>
        <taxon>Eukaryota</taxon>
        <taxon>Fungi</taxon>
        <taxon>Dikarya</taxon>
        <taxon>Basidiomycota</taxon>
        <taxon>Pucciniomycotina</taxon>
        <taxon>Microbotryomycetes</taxon>
        <taxon>Leucosporidiales</taxon>
        <taxon>Leucosporidium</taxon>
    </lineage>
</organism>
<dbReference type="Proteomes" id="UP000193467">
    <property type="component" value="Unassembled WGS sequence"/>
</dbReference>
<protein>
    <recommendedName>
        <fullName evidence="2">Peptidase M20 domain-containing protein 2</fullName>
    </recommendedName>
</protein>
<dbReference type="STRING" id="106004.A0A1Y2D754"/>
<dbReference type="AlphaFoldDB" id="A0A1Y2D754"/>